<accession>A0ABS8GGX1</accession>
<feature type="region of interest" description="Disordered" evidence="1">
    <location>
        <begin position="47"/>
        <end position="66"/>
    </location>
</feature>
<evidence type="ECO:0000313" key="3">
    <source>
        <dbReference type="EMBL" id="MCC3265889.1"/>
    </source>
</evidence>
<dbReference type="InterPro" id="IPR001584">
    <property type="entry name" value="Integrase_cat-core"/>
</dbReference>
<protein>
    <submittedName>
        <fullName evidence="3">Integrase core domain-containing protein</fullName>
    </submittedName>
</protein>
<sequence>MTAQLSEYTHWHNTERISTPLEGLSPAQYRAQALEVQTYLVSPTIGDQFTSEKPLGSSNAFPKTPT</sequence>
<name>A0ABS8GGX1_9MICC</name>
<evidence type="ECO:0000313" key="4">
    <source>
        <dbReference type="Proteomes" id="UP001139168"/>
    </source>
</evidence>
<proteinExistence type="predicted"/>
<organism evidence="3 4">
    <name type="scientific">Arthrobacter gengyunqii</name>
    <dbReference type="NCBI Taxonomy" id="2886940"/>
    <lineage>
        <taxon>Bacteria</taxon>
        <taxon>Bacillati</taxon>
        <taxon>Actinomycetota</taxon>
        <taxon>Actinomycetes</taxon>
        <taxon>Micrococcales</taxon>
        <taxon>Micrococcaceae</taxon>
        <taxon>Arthrobacter</taxon>
    </lineage>
</organism>
<evidence type="ECO:0000259" key="2">
    <source>
        <dbReference type="Pfam" id="PF13333"/>
    </source>
</evidence>
<gene>
    <name evidence="3" type="ORF">LJ752_07510</name>
</gene>
<dbReference type="RefSeq" id="WP_227890707.1">
    <property type="nucleotide sequence ID" value="NZ_JAJFZQ010000005.1"/>
</dbReference>
<keyword evidence="4" id="KW-1185">Reference proteome</keyword>
<dbReference type="Proteomes" id="UP001139168">
    <property type="component" value="Unassembled WGS sequence"/>
</dbReference>
<evidence type="ECO:0000256" key="1">
    <source>
        <dbReference type="SAM" id="MobiDB-lite"/>
    </source>
</evidence>
<dbReference type="EMBL" id="JAJFZQ010000005">
    <property type="protein sequence ID" value="MCC3265889.1"/>
    <property type="molecule type" value="Genomic_DNA"/>
</dbReference>
<dbReference type="Pfam" id="PF13333">
    <property type="entry name" value="rve_2"/>
    <property type="match status" value="1"/>
</dbReference>
<reference evidence="3" key="1">
    <citation type="submission" date="2021-10" db="EMBL/GenBank/DDBJ databases">
        <title>Novel species in genus Arthrobacter.</title>
        <authorList>
            <person name="Liu Y."/>
        </authorList>
    </citation>
    <scope>NUCLEOTIDE SEQUENCE</scope>
    <source>
        <strain evidence="3">Zg-Y786</strain>
    </source>
</reference>
<comment type="caution">
    <text evidence="3">The sequence shown here is derived from an EMBL/GenBank/DDBJ whole genome shotgun (WGS) entry which is preliminary data.</text>
</comment>
<feature type="domain" description="Integrase catalytic" evidence="2">
    <location>
        <begin position="2"/>
        <end position="34"/>
    </location>
</feature>